<gene>
    <name evidence="2" type="ORF">TRIUR3_14332</name>
</gene>
<proteinExistence type="predicted"/>
<feature type="compositionally biased region" description="Polar residues" evidence="1">
    <location>
        <begin position="22"/>
        <end position="35"/>
    </location>
</feature>
<protein>
    <submittedName>
        <fullName evidence="2">Uncharacterized protein</fullName>
    </submittedName>
</protein>
<evidence type="ECO:0000313" key="2">
    <source>
        <dbReference type="EMBL" id="EMS56766.1"/>
    </source>
</evidence>
<feature type="compositionally biased region" description="Basic and acidic residues" evidence="1">
    <location>
        <begin position="9"/>
        <end position="21"/>
    </location>
</feature>
<dbReference type="EMBL" id="KD154072">
    <property type="protein sequence ID" value="EMS56766.1"/>
    <property type="molecule type" value="Genomic_DNA"/>
</dbReference>
<name>M7ZAV3_TRIUA</name>
<evidence type="ECO:0000256" key="1">
    <source>
        <dbReference type="SAM" id="MobiDB-lite"/>
    </source>
</evidence>
<sequence length="135" mass="14775">METMATTEKPPDLSRRAHGDPSQETTDGPPSSTIVNIGVPLLQLRLPRKTRSAKTASVDLFKYPDDPRTRQVPLRQVNLYVRDSPPSTVPDAKYHNGTQGATTLAMYNYCRRGSYKIKGTTTVDLGDPGTSSSLP</sequence>
<reference evidence="2" key="1">
    <citation type="journal article" date="2013" name="Nature">
        <title>Draft genome of the wheat A-genome progenitor Triticum urartu.</title>
        <authorList>
            <person name="Ling H.Q."/>
            <person name="Zhao S."/>
            <person name="Liu D."/>
            <person name="Wang J."/>
            <person name="Sun H."/>
            <person name="Zhang C."/>
            <person name="Fan H."/>
            <person name="Li D."/>
            <person name="Dong L."/>
            <person name="Tao Y."/>
            <person name="Gao C."/>
            <person name="Wu H."/>
            <person name="Li Y."/>
            <person name="Cui Y."/>
            <person name="Guo X."/>
            <person name="Zheng S."/>
            <person name="Wang B."/>
            <person name="Yu K."/>
            <person name="Liang Q."/>
            <person name="Yang W."/>
            <person name="Lou X."/>
            <person name="Chen J."/>
            <person name="Feng M."/>
            <person name="Jian J."/>
            <person name="Zhang X."/>
            <person name="Luo G."/>
            <person name="Jiang Y."/>
            <person name="Liu J."/>
            <person name="Wang Z."/>
            <person name="Sha Y."/>
            <person name="Zhang B."/>
            <person name="Wu H."/>
            <person name="Tang D."/>
            <person name="Shen Q."/>
            <person name="Xue P."/>
            <person name="Zou S."/>
            <person name="Wang X."/>
            <person name="Liu X."/>
            <person name="Wang F."/>
            <person name="Yang Y."/>
            <person name="An X."/>
            <person name="Dong Z."/>
            <person name="Zhang K."/>
            <person name="Zhang X."/>
            <person name="Luo M.C."/>
            <person name="Dvorak J."/>
            <person name="Tong Y."/>
            <person name="Wang J."/>
            <person name="Yang H."/>
            <person name="Li Z."/>
            <person name="Wang D."/>
            <person name="Zhang A."/>
            <person name="Wang J."/>
        </authorList>
    </citation>
    <scope>NUCLEOTIDE SEQUENCE</scope>
</reference>
<dbReference type="AlphaFoldDB" id="M7ZAV3"/>
<organism evidence="2">
    <name type="scientific">Triticum urartu</name>
    <name type="common">Red wild einkorn</name>
    <name type="synonym">Crithodium urartu</name>
    <dbReference type="NCBI Taxonomy" id="4572"/>
    <lineage>
        <taxon>Eukaryota</taxon>
        <taxon>Viridiplantae</taxon>
        <taxon>Streptophyta</taxon>
        <taxon>Embryophyta</taxon>
        <taxon>Tracheophyta</taxon>
        <taxon>Spermatophyta</taxon>
        <taxon>Magnoliopsida</taxon>
        <taxon>Liliopsida</taxon>
        <taxon>Poales</taxon>
        <taxon>Poaceae</taxon>
        <taxon>BOP clade</taxon>
        <taxon>Pooideae</taxon>
        <taxon>Triticodae</taxon>
        <taxon>Triticeae</taxon>
        <taxon>Triticinae</taxon>
        <taxon>Triticum</taxon>
    </lineage>
</organism>
<feature type="region of interest" description="Disordered" evidence="1">
    <location>
        <begin position="1"/>
        <end position="35"/>
    </location>
</feature>
<accession>M7ZAV3</accession>